<feature type="transmembrane region" description="Helical" evidence="1">
    <location>
        <begin position="74"/>
        <end position="99"/>
    </location>
</feature>
<name>A0ABU0C655_9BRAD</name>
<organism evidence="2 3">
    <name type="scientific">Rhodopseudomonas julia</name>
    <dbReference type="NCBI Taxonomy" id="200617"/>
    <lineage>
        <taxon>Bacteria</taxon>
        <taxon>Pseudomonadati</taxon>
        <taxon>Pseudomonadota</taxon>
        <taxon>Alphaproteobacteria</taxon>
        <taxon>Hyphomicrobiales</taxon>
        <taxon>Nitrobacteraceae</taxon>
        <taxon>Rhodopseudomonas</taxon>
    </lineage>
</organism>
<keyword evidence="3" id="KW-1185">Reference proteome</keyword>
<protein>
    <recommendedName>
        <fullName evidence="4">DUF2721 domain-containing protein</fullName>
    </recommendedName>
</protein>
<keyword evidence="1" id="KW-0472">Membrane</keyword>
<keyword evidence="1" id="KW-1133">Transmembrane helix</keyword>
<dbReference type="RefSeq" id="WP_307154222.1">
    <property type="nucleotide sequence ID" value="NZ_JAUSUK010000002.1"/>
</dbReference>
<keyword evidence="1" id="KW-0812">Transmembrane</keyword>
<sequence>MQSVIQLAAAMNTIYLGLHEIRTPAVRHEEDALRELSQIWDSMSPRSLDIGARINDATGLMQDRIGRFRDKDETVAAACAVTVGLYVAFLLVATFFAQLEIPNLLAFWICVSGFLPILAALVLNLALRADLRDTIKPRRAEIERLLAEMRTSKAVRGDHH</sequence>
<gene>
    <name evidence="2" type="ORF">J2R99_001853</name>
</gene>
<feature type="transmembrane region" description="Helical" evidence="1">
    <location>
        <begin position="105"/>
        <end position="127"/>
    </location>
</feature>
<accession>A0ABU0C655</accession>
<evidence type="ECO:0000313" key="2">
    <source>
        <dbReference type="EMBL" id="MDQ0325984.1"/>
    </source>
</evidence>
<evidence type="ECO:0000256" key="1">
    <source>
        <dbReference type="SAM" id="Phobius"/>
    </source>
</evidence>
<evidence type="ECO:0000313" key="3">
    <source>
        <dbReference type="Proteomes" id="UP001230253"/>
    </source>
</evidence>
<evidence type="ECO:0008006" key="4">
    <source>
        <dbReference type="Google" id="ProtNLM"/>
    </source>
</evidence>
<comment type="caution">
    <text evidence="2">The sequence shown here is derived from an EMBL/GenBank/DDBJ whole genome shotgun (WGS) entry which is preliminary data.</text>
</comment>
<reference evidence="2 3" key="1">
    <citation type="submission" date="2023-07" db="EMBL/GenBank/DDBJ databases">
        <title>Genomic Encyclopedia of Type Strains, Phase IV (KMG-IV): sequencing the most valuable type-strain genomes for metagenomic binning, comparative biology and taxonomic classification.</title>
        <authorList>
            <person name="Goeker M."/>
        </authorList>
    </citation>
    <scope>NUCLEOTIDE SEQUENCE [LARGE SCALE GENOMIC DNA]</scope>
    <source>
        <strain evidence="2 3">DSM 11549</strain>
    </source>
</reference>
<dbReference type="EMBL" id="JAUSUK010000002">
    <property type="protein sequence ID" value="MDQ0325984.1"/>
    <property type="molecule type" value="Genomic_DNA"/>
</dbReference>
<proteinExistence type="predicted"/>
<dbReference type="Proteomes" id="UP001230253">
    <property type="component" value="Unassembled WGS sequence"/>
</dbReference>